<proteinExistence type="predicted"/>
<comment type="caution">
    <text evidence="3">The sequence shown here is derived from an EMBL/GenBank/DDBJ whole genome shotgun (WGS) entry which is preliminary data.</text>
</comment>
<keyword evidence="4" id="KW-1185">Reference proteome</keyword>
<protein>
    <submittedName>
        <fullName evidence="3">Uncharacterized protein</fullName>
    </submittedName>
</protein>
<feature type="compositionally biased region" description="Low complexity" evidence="1">
    <location>
        <begin position="79"/>
        <end position="102"/>
    </location>
</feature>
<dbReference type="RefSeq" id="WP_184855717.1">
    <property type="nucleotide sequence ID" value="NZ_JACHLK010000002.1"/>
</dbReference>
<evidence type="ECO:0000256" key="1">
    <source>
        <dbReference type="SAM" id="MobiDB-lite"/>
    </source>
</evidence>
<evidence type="ECO:0000256" key="2">
    <source>
        <dbReference type="SAM" id="Phobius"/>
    </source>
</evidence>
<evidence type="ECO:0000313" key="3">
    <source>
        <dbReference type="EMBL" id="MBB6558265.1"/>
    </source>
</evidence>
<reference evidence="3 4" key="1">
    <citation type="submission" date="2020-08" db="EMBL/GenBank/DDBJ databases">
        <title>Functional genomics of gut bacteria from endangered species of beetles.</title>
        <authorList>
            <person name="Carlos-Shanley C."/>
        </authorList>
    </citation>
    <scope>NUCLEOTIDE SEQUENCE [LARGE SCALE GENOMIC DNA]</scope>
    <source>
        <strain evidence="3 4">S00198</strain>
    </source>
</reference>
<gene>
    <name evidence="3" type="ORF">HNP48_000929</name>
</gene>
<organism evidence="3 4">
    <name type="scientific">Acidovorax soli</name>
    <dbReference type="NCBI Taxonomy" id="592050"/>
    <lineage>
        <taxon>Bacteria</taxon>
        <taxon>Pseudomonadati</taxon>
        <taxon>Pseudomonadota</taxon>
        <taxon>Betaproteobacteria</taxon>
        <taxon>Burkholderiales</taxon>
        <taxon>Comamonadaceae</taxon>
        <taxon>Acidovorax</taxon>
    </lineage>
</organism>
<keyword evidence="2" id="KW-0812">Transmembrane</keyword>
<name>A0A7X0PAD7_9BURK</name>
<feature type="transmembrane region" description="Helical" evidence="2">
    <location>
        <begin position="30"/>
        <end position="50"/>
    </location>
</feature>
<dbReference type="AlphaFoldDB" id="A0A7X0PAD7"/>
<keyword evidence="2" id="KW-1133">Transmembrane helix</keyword>
<accession>A0A7X0PAD7</accession>
<sequence>MYLIVIAWLYVTLMMAVAEATNTTGTVLGAIVTFVLYGLLPMGILVYILGTPSRKRALKQREQMEQAAWDAEQAALRAAKADADSSAPDAGGEAPAAAQDGGVAPVRKEP</sequence>
<feature type="region of interest" description="Disordered" evidence="1">
    <location>
        <begin position="79"/>
        <end position="110"/>
    </location>
</feature>
<keyword evidence="2" id="KW-0472">Membrane</keyword>
<dbReference type="Proteomes" id="UP000575083">
    <property type="component" value="Unassembled WGS sequence"/>
</dbReference>
<dbReference type="EMBL" id="JACHLK010000002">
    <property type="protein sequence ID" value="MBB6558265.1"/>
    <property type="molecule type" value="Genomic_DNA"/>
</dbReference>
<evidence type="ECO:0000313" key="4">
    <source>
        <dbReference type="Proteomes" id="UP000575083"/>
    </source>
</evidence>